<evidence type="ECO:0000313" key="2">
    <source>
        <dbReference type="Proteomes" id="UP000054324"/>
    </source>
</evidence>
<dbReference type="GeneID" id="20319563"/>
<dbReference type="AlphaFoldDB" id="A0A074ZJP1"/>
<sequence>MKRCTSVFDFGLGTNIPCVPLTEKSSVVRSMQNTSMTEHKTVLFSLSRFANIYVLGCPGCHPHQ</sequence>
<evidence type="ECO:0000313" key="1">
    <source>
        <dbReference type="EMBL" id="KER27563.1"/>
    </source>
</evidence>
<dbReference type="RefSeq" id="XP_009168643.1">
    <property type="nucleotide sequence ID" value="XM_009170379.1"/>
</dbReference>
<name>A0A074ZJP1_OPIVI</name>
<gene>
    <name evidence="1" type="ORF">T265_05381</name>
</gene>
<dbReference type="EMBL" id="KL596719">
    <property type="protein sequence ID" value="KER27563.1"/>
    <property type="molecule type" value="Genomic_DNA"/>
</dbReference>
<dbReference type="Proteomes" id="UP000054324">
    <property type="component" value="Unassembled WGS sequence"/>
</dbReference>
<organism evidence="1 2">
    <name type="scientific">Opisthorchis viverrini</name>
    <name type="common">Southeast Asian liver fluke</name>
    <dbReference type="NCBI Taxonomy" id="6198"/>
    <lineage>
        <taxon>Eukaryota</taxon>
        <taxon>Metazoa</taxon>
        <taxon>Spiralia</taxon>
        <taxon>Lophotrochozoa</taxon>
        <taxon>Platyhelminthes</taxon>
        <taxon>Trematoda</taxon>
        <taxon>Digenea</taxon>
        <taxon>Opisthorchiida</taxon>
        <taxon>Opisthorchiata</taxon>
        <taxon>Opisthorchiidae</taxon>
        <taxon>Opisthorchis</taxon>
    </lineage>
</organism>
<protein>
    <submittedName>
        <fullName evidence="1">Uncharacterized protein</fullName>
    </submittedName>
</protein>
<keyword evidence="2" id="KW-1185">Reference proteome</keyword>
<dbReference type="CTD" id="20319563"/>
<proteinExistence type="predicted"/>
<accession>A0A074ZJP1</accession>
<dbReference type="KEGG" id="ovi:T265_05381"/>
<reference evidence="1 2" key="1">
    <citation type="submission" date="2013-11" db="EMBL/GenBank/DDBJ databases">
        <title>Opisthorchis viverrini - life in the bile duct.</title>
        <authorList>
            <person name="Young N.D."/>
            <person name="Nagarajan N."/>
            <person name="Lin S.J."/>
            <person name="Korhonen P.K."/>
            <person name="Jex A.R."/>
            <person name="Hall R.S."/>
            <person name="Safavi-Hemami H."/>
            <person name="Kaewkong W."/>
            <person name="Bertrand D."/>
            <person name="Gao S."/>
            <person name="Seet Q."/>
            <person name="Wongkham S."/>
            <person name="Teh B.T."/>
            <person name="Wongkham C."/>
            <person name="Intapan P.M."/>
            <person name="Maleewong W."/>
            <person name="Yang X."/>
            <person name="Hu M."/>
            <person name="Wang Z."/>
            <person name="Hofmann A."/>
            <person name="Sternberg P.W."/>
            <person name="Tan P."/>
            <person name="Wang J."/>
            <person name="Gasser R.B."/>
        </authorList>
    </citation>
    <scope>NUCLEOTIDE SEQUENCE [LARGE SCALE GENOMIC DNA]</scope>
</reference>